<gene>
    <name evidence="2" type="ORF">F2S36_07430</name>
</gene>
<protein>
    <recommendedName>
        <fullName evidence="4">Site-specific integrase</fullName>
    </recommendedName>
</protein>
<name>A0A9P4DNZ9_9BACT</name>
<dbReference type="GO" id="GO:0015074">
    <property type="term" value="P:DNA integration"/>
    <property type="evidence" value="ECO:0007669"/>
    <property type="project" value="InterPro"/>
</dbReference>
<dbReference type="AlphaFoldDB" id="A0A9P4DNZ9"/>
<dbReference type="RefSeq" id="WP_055202301.1">
    <property type="nucleotide sequence ID" value="NZ_JBDFUH010000018.1"/>
</dbReference>
<evidence type="ECO:0000313" key="3">
    <source>
        <dbReference type="Proteomes" id="UP000323119"/>
    </source>
</evidence>
<sequence>MIDRDLFLFSLYAGGMSPVDICFLRHRCIKEDVIVYERIKCDKIARPVLLDKAKVIIEKYRNPKSEYIFPVFTRKHNTTKKMQGRVRRLSHNVNNTLACICENLGIKESVKWNMARSYFISKMVDEGYQPLQIAE</sequence>
<dbReference type="SUPFAM" id="SSF56349">
    <property type="entry name" value="DNA breaking-rejoining enzymes"/>
    <property type="match status" value="1"/>
</dbReference>
<dbReference type="Gene3D" id="1.10.443.10">
    <property type="entry name" value="Intergrase catalytic core"/>
    <property type="match status" value="1"/>
</dbReference>
<dbReference type="EMBL" id="VVUY01000005">
    <property type="protein sequence ID" value="KAA2561769.1"/>
    <property type="molecule type" value="Genomic_DNA"/>
</dbReference>
<dbReference type="InterPro" id="IPR011010">
    <property type="entry name" value="DNA_brk_join_enz"/>
</dbReference>
<keyword evidence="1" id="KW-0233">DNA recombination</keyword>
<dbReference type="InterPro" id="IPR013762">
    <property type="entry name" value="Integrase-like_cat_sf"/>
</dbReference>
<dbReference type="GO" id="GO:0006310">
    <property type="term" value="P:DNA recombination"/>
    <property type="evidence" value="ECO:0007669"/>
    <property type="project" value="UniProtKB-KW"/>
</dbReference>
<evidence type="ECO:0000313" key="2">
    <source>
        <dbReference type="EMBL" id="KAA2561769.1"/>
    </source>
</evidence>
<evidence type="ECO:0000256" key="1">
    <source>
        <dbReference type="ARBA" id="ARBA00023172"/>
    </source>
</evidence>
<proteinExistence type="predicted"/>
<comment type="caution">
    <text evidence="2">The sequence shown here is derived from an EMBL/GenBank/DDBJ whole genome shotgun (WGS) entry which is preliminary data.</text>
</comment>
<dbReference type="GO" id="GO:0003677">
    <property type="term" value="F:DNA binding"/>
    <property type="evidence" value="ECO:0007669"/>
    <property type="project" value="InterPro"/>
</dbReference>
<dbReference type="Proteomes" id="UP000323119">
    <property type="component" value="Unassembled WGS sequence"/>
</dbReference>
<evidence type="ECO:0008006" key="4">
    <source>
        <dbReference type="Google" id="ProtNLM"/>
    </source>
</evidence>
<reference evidence="2 3" key="1">
    <citation type="journal article" date="2019" name="Nat. Med.">
        <title>A library of human gut bacterial isolates paired with longitudinal multiomics data enables mechanistic microbiome research.</title>
        <authorList>
            <person name="Poyet M."/>
            <person name="Groussin M."/>
            <person name="Gibbons S.M."/>
            <person name="Avila-Pacheco J."/>
            <person name="Jiang X."/>
            <person name="Kearney S.M."/>
            <person name="Perrotta A.R."/>
            <person name="Berdy B."/>
            <person name="Zhao S."/>
            <person name="Lieberman T.D."/>
            <person name="Swanson P.K."/>
            <person name="Smith M."/>
            <person name="Roesemann S."/>
            <person name="Alexander J.E."/>
            <person name="Rich S.A."/>
            <person name="Livny J."/>
            <person name="Vlamakis H."/>
            <person name="Clish C."/>
            <person name="Bullock K."/>
            <person name="Deik A."/>
            <person name="Scott J."/>
            <person name="Pierce K.A."/>
            <person name="Xavier R.J."/>
            <person name="Alm E.J."/>
        </authorList>
    </citation>
    <scope>NUCLEOTIDE SEQUENCE [LARGE SCALE GENOMIC DNA]</scope>
    <source>
        <strain evidence="2 3">BIOML-A204</strain>
    </source>
</reference>
<organism evidence="2 3">
    <name type="scientific">Alistipes onderdonkii</name>
    <dbReference type="NCBI Taxonomy" id="328813"/>
    <lineage>
        <taxon>Bacteria</taxon>
        <taxon>Pseudomonadati</taxon>
        <taxon>Bacteroidota</taxon>
        <taxon>Bacteroidia</taxon>
        <taxon>Bacteroidales</taxon>
        <taxon>Rikenellaceae</taxon>
        <taxon>Alistipes</taxon>
    </lineage>
</organism>
<accession>A0A9P4DNZ9</accession>